<dbReference type="OrthoDB" id="2937456at2"/>
<accession>A0A0J6F1P7</accession>
<dbReference type="Pfam" id="PF00381">
    <property type="entry name" value="PTS-HPr"/>
    <property type="match status" value="1"/>
</dbReference>
<evidence type="ECO:0000256" key="1">
    <source>
        <dbReference type="ARBA" id="ARBA00004496"/>
    </source>
</evidence>
<protein>
    <submittedName>
        <fullName evidence="5">Aldolase</fullName>
    </submittedName>
    <submittedName>
        <fullName evidence="6">HPr family phosphocarrier protein</fullName>
    </submittedName>
</protein>
<dbReference type="PATRIC" id="fig|1664069.3.peg.5249"/>
<reference evidence="5 7" key="1">
    <citation type="journal article" date="2015" name="Int. J. Syst. Evol. Microbiol.">
        <title>Bacillus glycinifermentans sp. nov., isolated from fermented soybean paste.</title>
        <authorList>
            <person name="Kim S.J."/>
            <person name="Dunlap C.A."/>
            <person name="Kwon S.W."/>
            <person name="Rooney A.P."/>
        </authorList>
    </citation>
    <scope>NUCLEOTIDE SEQUENCE [LARGE SCALE GENOMIC DNA]</scope>
    <source>
        <strain evidence="5 7">GO-13</strain>
    </source>
</reference>
<keyword evidence="3" id="KW-0598">Phosphotransferase system</keyword>
<sequence>MIVKKLIVQLPRGLQARHSAIFVRKAFTFKSVIVLTKTGRSANGKDIMEIMNPAVQEGDDITLITDGIDEQAAAKTLETFLSFLQEKS</sequence>
<dbReference type="GO" id="GO:0009401">
    <property type="term" value="P:phosphoenolpyruvate-dependent sugar phosphotransferase system"/>
    <property type="evidence" value="ECO:0007669"/>
    <property type="project" value="UniProtKB-KW"/>
</dbReference>
<dbReference type="PANTHER" id="PTHR33705:SF2">
    <property type="entry name" value="PHOSPHOCARRIER PROTEIN NPR"/>
    <property type="match status" value="1"/>
</dbReference>
<dbReference type="Gene3D" id="3.30.1340.10">
    <property type="entry name" value="HPr-like"/>
    <property type="match status" value="1"/>
</dbReference>
<dbReference type="GO" id="GO:0005737">
    <property type="term" value="C:cytoplasm"/>
    <property type="evidence" value="ECO:0007669"/>
    <property type="project" value="UniProtKB-SubCell"/>
</dbReference>
<reference evidence="6 8" key="3">
    <citation type="submission" date="2023-03" db="EMBL/GenBank/DDBJ databases">
        <title>Agriculturally important microbes genome sequencing.</title>
        <authorList>
            <person name="Dunlap C."/>
        </authorList>
    </citation>
    <scope>NUCLEOTIDE SEQUENCE [LARGE SCALE GENOMIC DNA]</scope>
    <source>
        <strain evidence="6 8">CBP-3203</strain>
    </source>
</reference>
<dbReference type="PROSITE" id="PS51350">
    <property type="entry name" value="PTS_HPR_DOM"/>
    <property type="match status" value="1"/>
</dbReference>
<dbReference type="PANTHER" id="PTHR33705">
    <property type="entry name" value="PHOSPHOCARRIER PROTEIN HPR"/>
    <property type="match status" value="1"/>
</dbReference>
<organism evidence="5 7">
    <name type="scientific">Bacillus glycinifermentans</name>
    <dbReference type="NCBI Taxonomy" id="1664069"/>
    <lineage>
        <taxon>Bacteria</taxon>
        <taxon>Bacillati</taxon>
        <taxon>Bacillota</taxon>
        <taxon>Bacilli</taxon>
        <taxon>Bacillales</taxon>
        <taxon>Bacillaceae</taxon>
        <taxon>Bacillus</taxon>
    </lineage>
</organism>
<dbReference type="EMBL" id="LECW02000026">
    <property type="protein sequence ID" value="KRT92889.1"/>
    <property type="molecule type" value="Genomic_DNA"/>
</dbReference>
<evidence type="ECO:0000313" key="6">
    <source>
        <dbReference type="EMBL" id="MEC0486259.1"/>
    </source>
</evidence>
<dbReference type="InterPro" id="IPR050399">
    <property type="entry name" value="HPr"/>
</dbReference>
<evidence type="ECO:0000259" key="4">
    <source>
        <dbReference type="PROSITE" id="PS51350"/>
    </source>
</evidence>
<dbReference type="NCBIfam" id="TIGR01003">
    <property type="entry name" value="PTS_HPr_family"/>
    <property type="match status" value="1"/>
</dbReference>
<name>A0A0J6E3T1_9BACI</name>
<gene>
    <name evidence="5" type="ORF">AB447_221665</name>
    <name evidence="6" type="ORF">P8828_15815</name>
</gene>
<dbReference type="AlphaFoldDB" id="A0A0J6E3T1"/>
<comment type="subcellular location">
    <subcellularLocation>
        <location evidence="1">Cytoplasm</location>
    </subcellularLocation>
</comment>
<dbReference type="STRING" id="1664069.BGLY_2345"/>
<reference evidence="5" key="2">
    <citation type="submission" date="2015-10" db="EMBL/GenBank/DDBJ databases">
        <authorList>
            <person name="Gilbert D.G."/>
        </authorList>
    </citation>
    <scope>NUCLEOTIDE SEQUENCE</scope>
    <source>
        <strain evidence="5">GO-13</strain>
    </source>
</reference>
<comment type="caution">
    <text evidence="5">The sequence shown here is derived from an EMBL/GenBank/DDBJ whole genome shotgun (WGS) entry which is preliminary data.</text>
</comment>
<dbReference type="InterPro" id="IPR035895">
    <property type="entry name" value="HPr-like_sf"/>
</dbReference>
<accession>A0A0J6E3T1</accession>
<evidence type="ECO:0000256" key="2">
    <source>
        <dbReference type="ARBA" id="ARBA00022490"/>
    </source>
</evidence>
<dbReference type="EMBL" id="JARRTL010000015">
    <property type="protein sequence ID" value="MEC0486259.1"/>
    <property type="molecule type" value="Genomic_DNA"/>
</dbReference>
<dbReference type="InterPro" id="IPR000032">
    <property type="entry name" value="HPr-like"/>
</dbReference>
<keyword evidence="2" id="KW-0963">Cytoplasm</keyword>
<dbReference type="SUPFAM" id="SSF55594">
    <property type="entry name" value="HPr-like"/>
    <property type="match status" value="1"/>
</dbReference>
<evidence type="ECO:0000313" key="5">
    <source>
        <dbReference type="EMBL" id="KRT92889.1"/>
    </source>
</evidence>
<evidence type="ECO:0000313" key="8">
    <source>
        <dbReference type="Proteomes" id="UP001341297"/>
    </source>
</evidence>
<dbReference type="PRINTS" id="PR00107">
    <property type="entry name" value="PHOSPHOCPHPR"/>
</dbReference>
<feature type="domain" description="HPr" evidence="4">
    <location>
        <begin position="1"/>
        <end position="88"/>
    </location>
</feature>
<proteinExistence type="predicted"/>
<dbReference type="Proteomes" id="UP001341297">
    <property type="component" value="Unassembled WGS sequence"/>
</dbReference>
<evidence type="ECO:0000256" key="3">
    <source>
        <dbReference type="ARBA" id="ARBA00022683"/>
    </source>
</evidence>
<evidence type="ECO:0000313" key="7">
    <source>
        <dbReference type="Proteomes" id="UP000036168"/>
    </source>
</evidence>
<keyword evidence="8" id="KW-1185">Reference proteome</keyword>
<dbReference type="Proteomes" id="UP000036168">
    <property type="component" value="Unassembled WGS sequence"/>
</dbReference>